<dbReference type="AlphaFoldDB" id="A0A6B0QXX9"/>
<dbReference type="Gene3D" id="1.20.1310.10">
    <property type="entry name" value="Cullin Repeats"/>
    <property type="match status" value="1"/>
</dbReference>
<sequence length="99" mass="11149">MSLNRSQKPHGLKHIGLDQIWDDLRAGIQQVYTRRSTAKSRSTELYTHTCNYHTSVRNMSVHQSNQARGAGVSPKLKKEQTPGELSLQAWNCTNGLKNS</sequence>
<evidence type="ECO:0000313" key="3">
    <source>
        <dbReference type="Proteomes" id="UP000322234"/>
    </source>
</evidence>
<protein>
    <recommendedName>
        <fullName evidence="4">Cullin N-terminal domain-containing protein</fullName>
    </recommendedName>
</protein>
<proteinExistence type="predicted"/>
<reference evidence="2" key="1">
    <citation type="submission" date="2019-10" db="EMBL/GenBank/DDBJ databases">
        <title>The sequence and de novo assembly of the wild yak genome.</title>
        <authorList>
            <person name="Liu Y."/>
        </authorList>
    </citation>
    <scope>NUCLEOTIDE SEQUENCE [LARGE SCALE GENOMIC DNA]</scope>
    <source>
        <strain evidence="2">WY2019</strain>
    </source>
</reference>
<evidence type="ECO:0000313" key="2">
    <source>
        <dbReference type="EMBL" id="MXQ81551.1"/>
    </source>
</evidence>
<organism evidence="2 3">
    <name type="scientific">Bos mutus</name>
    <name type="common">wild yak</name>
    <dbReference type="NCBI Taxonomy" id="72004"/>
    <lineage>
        <taxon>Eukaryota</taxon>
        <taxon>Metazoa</taxon>
        <taxon>Chordata</taxon>
        <taxon>Craniata</taxon>
        <taxon>Vertebrata</taxon>
        <taxon>Euteleostomi</taxon>
        <taxon>Mammalia</taxon>
        <taxon>Eutheria</taxon>
        <taxon>Laurasiatheria</taxon>
        <taxon>Artiodactyla</taxon>
        <taxon>Ruminantia</taxon>
        <taxon>Pecora</taxon>
        <taxon>Bovidae</taxon>
        <taxon>Bovinae</taxon>
        <taxon>Bos</taxon>
    </lineage>
</organism>
<keyword evidence="3" id="KW-1185">Reference proteome</keyword>
<evidence type="ECO:0008006" key="4">
    <source>
        <dbReference type="Google" id="ProtNLM"/>
    </source>
</evidence>
<feature type="region of interest" description="Disordered" evidence="1">
    <location>
        <begin position="62"/>
        <end position="83"/>
    </location>
</feature>
<name>A0A6B0QXX9_9CETA</name>
<evidence type="ECO:0000256" key="1">
    <source>
        <dbReference type="SAM" id="MobiDB-lite"/>
    </source>
</evidence>
<dbReference type="Proteomes" id="UP000322234">
    <property type="component" value="Unassembled WGS sequence"/>
</dbReference>
<gene>
    <name evidence="2" type="ORF">E5288_WYG011873</name>
</gene>
<dbReference type="SUPFAM" id="SSF74788">
    <property type="entry name" value="Cullin repeat-like"/>
    <property type="match status" value="1"/>
</dbReference>
<dbReference type="InterPro" id="IPR016159">
    <property type="entry name" value="Cullin_repeat-like_dom_sf"/>
</dbReference>
<dbReference type="EMBL" id="VBQZ03000008">
    <property type="protein sequence ID" value="MXQ81551.1"/>
    <property type="molecule type" value="Genomic_DNA"/>
</dbReference>
<accession>A0A6B0QXX9</accession>
<comment type="caution">
    <text evidence="2">The sequence shown here is derived from an EMBL/GenBank/DDBJ whole genome shotgun (WGS) entry which is preliminary data.</text>
</comment>